<dbReference type="GO" id="GO:0006325">
    <property type="term" value="P:chromatin organization"/>
    <property type="evidence" value="ECO:0007669"/>
    <property type="project" value="UniProtKB-KW"/>
</dbReference>
<dbReference type="PROSITE" id="PS50297">
    <property type="entry name" value="ANK_REP_REGION"/>
    <property type="match status" value="3"/>
</dbReference>
<sequence>MKGDGPFYIPPDELQVIPDTVLLAAHLVSSLIFPPPALPGVAEVLSAAIEEHLQELHLSDTLNDVIGKAVAHRKIGECFAELGNYDKALKHQRQHLALAQSVGNDLEEQRAWATIGRTFLFRNETDQSRESLQKAEDAFKRGMRIIDERLDGRTHLLIDVMFITLFVCDKRNQLHEDLYRAMFNLGSIHFREGLHSNAMRCLEKAKDCAHKMQEKFSESECHHSIGKVLLALGDFVAAKRALKKAYKMGSQHQSERESVLKNLKLAIKGCHLEEALAETSENDVQGIMGMSEQLGDLCCKVACYGKALDHYLTQLTCAKSLMKPACELAVIHVSLAATYSDLKQHQKAVEHYRQELILRKGNPKEECETWLNIAVSLEETGSTLEEIEDCYQSALDRAKQAHLPTLQLRVLKQLLMVQHKLGSVSAANTEAKIKDLSDSQRVSDESEADEDQDEEPNSEPLEESDLELTSSEEEEDNLDEYSKSVPGRRRAKQWNRRNEKGETMLHRACIEGNLKQAQCLVDKGHPLNPRDYCGWTPLHEACNHDHFDIVQLLLDRGANVNDPGGPLCEGITPLHDALSCGNFKVARLLIEKGASVSAKNAKVPLSFIIPTPITMSIEMIILHGHIRLTLDIQRNIVSYVLNDWNRFKVWTDDGTGDNYTTQEHYKSEMLKPFTYGSASSTPQRPQPSRDFQDSELFDAEQSQTLETAKTSVYNTPNYNMKSGRSRVPSSNATPGEKPSSSSRESDTELEDLIATPMQSYTPFEDDLTVGEDDHLNQEEVDEDEENTEALFTSAECEQRSVSGREEYQRAMQALGGTKSRFLAYSLSDSTTVPPPKTDASCRPAMVPEEEYIEDDWLDDDMGIAQPKKKRRTSESLEAGRRDDDTSAAGSMVHPSFSVPPSAARRGANSRNLSLKRGRSRQVKMTQLSGMTVLSSRRASSPLQQLAKEQNNSRVNESDCTLQTSAQVFTQSVAQTLPPPIRVRVRVQDNTFLIPVPHSNAETLTVGWLADQAAQRYYQACGLQPRISLQKEGALLAPQDLILHVLHSNEEVLADVRSWDLPPLLDRYQKACQSQSVAENKLLSKVCALQDSTPCFSISHLSLRPQCLAPLLRSLKLQTCLKELHLSGNRLNDELMGELFAAAATMPVLHLLDVSSNHITGEGLKQACSTIENYDKQPAFPNLEEVNLSFNPLGDNMSQPLSSLVASCPLLTTLKLQGCALSTRFLQQHHSMLAGALSGSGHLKSICLSNNRLGSAGIGLLLKMLPKHSVTHLQLSGTCKEPEGQAVIELLSSYLSQEGCSLTHLSLAGNGLSDSDICTLVRSLPLCHSLVSLDLSANPSVTATGLELLLTFLRDGNSVLQSLDLTGCQVSGPWSSISLDSLSSSIQDLRLCSQRLNKLDRKSLAHSLRMDSVSVVSHQMTLEKLANETKGYENGPLEEMMDKNADVDISLCKKCKEIVMKLQKTVQPGERRVLDHLVPIAPPGRADDSSSRVLESRQHPLAATPAPNQAVEDSMSHGATRETGKSTSAREAATKRPGGGIELSMVTPPEHMQQGRPGQAWDPAVHHNR</sequence>
<evidence type="ECO:0000256" key="13">
    <source>
        <dbReference type="ARBA" id="ARBA00023242"/>
    </source>
</evidence>
<feature type="repeat" description="ANK" evidence="16">
    <location>
        <begin position="569"/>
        <end position="601"/>
    </location>
</feature>
<keyword evidence="9" id="KW-0802">TPR repeat</keyword>
<keyword evidence="13" id="KW-0539">Nucleus</keyword>
<dbReference type="InterPro" id="IPR011990">
    <property type="entry name" value="TPR-like_helical_dom_sf"/>
</dbReference>
<name>A0A8X8BP60_POLSE</name>
<protein>
    <recommendedName>
        <fullName evidence="4">Tonsoku-like protein</fullName>
    </recommendedName>
    <alternativeName>
        <fullName evidence="15">NF-kappa-B inhibitor-like protein 2</fullName>
    </alternativeName>
    <alternativeName>
        <fullName evidence="14">Nuclear factor of kappa light polypeptide gene enhancer in B-cells inhibitor-like 2</fullName>
    </alternativeName>
</protein>
<evidence type="ECO:0000256" key="4">
    <source>
        <dbReference type="ARBA" id="ARBA00017829"/>
    </source>
</evidence>
<feature type="repeat" description="ANK" evidence="16">
    <location>
        <begin position="533"/>
        <end position="565"/>
    </location>
</feature>
<comment type="caution">
    <text evidence="18">The sequence shown here is derived from an EMBL/GenBank/DDBJ whole genome shotgun (WGS) entry which is preliminary data.</text>
</comment>
<feature type="compositionally biased region" description="Acidic residues" evidence="17">
    <location>
        <begin position="445"/>
        <end position="479"/>
    </location>
</feature>
<feature type="repeat" description="ANK" evidence="16">
    <location>
        <begin position="500"/>
        <end position="532"/>
    </location>
</feature>
<dbReference type="Gene3D" id="1.25.40.10">
    <property type="entry name" value="Tetratricopeptide repeat domain"/>
    <property type="match status" value="3"/>
</dbReference>
<feature type="non-terminal residue" evidence="18">
    <location>
        <position position="1568"/>
    </location>
</feature>
<dbReference type="PANTHER" id="PTHR46358">
    <property type="entry name" value="TONSOKU-LIKE PROTEIN"/>
    <property type="match status" value="1"/>
</dbReference>
<evidence type="ECO:0000256" key="7">
    <source>
        <dbReference type="ARBA" id="ARBA00022737"/>
    </source>
</evidence>
<dbReference type="InterPro" id="IPR019734">
    <property type="entry name" value="TPR_rpt"/>
</dbReference>
<evidence type="ECO:0000256" key="3">
    <source>
        <dbReference type="ARBA" id="ARBA00010999"/>
    </source>
</evidence>
<dbReference type="InterPro" id="IPR052311">
    <property type="entry name" value="MMS22L-TONSL_complex_comp"/>
</dbReference>
<dbReference type="GO" id="GO:0043596">
    <property type="term" value="C:nuclear replication fork"/>
    <property type="evidence" value="ECO:0007669"/>
    <property type="project" value="TreeGrafter"/>
</dbReference>
<dbReference type="InterPro" id="IPR001611">
    <property type="entry name" value="Leu-rich_rpt"/>
</dbReference>
<feature type="compositionally biased region" description="Basic and acidic residues" evidence="17">
    <location>
        <begin position="1484"/>
        <end position="1497"/>
    </location>
</feature>
<feature type="compositionally biased region" description="Basic residues" evidence="17">
    <location>
        <begin position="486"/>
        <end position="495"/>
    </location>
</feature>
<organism evidence="18 19">
    <name type="scientific">Polypterus senegalus</name>
    <name type="common">Senegal bichir</name>
    <dbReference type="NCBI Taxonomy" id="55291"/>
    <lineage>
        <taxon>Eukaryota</taxon>
        <taxon>Metazoa</taxon>
        <taxon>Chordata</taxon>
        <taxon>Craniata</taxon>
        <taxon>Vertebrata</taxon>
        <taxon>Euteleostomi</taxon>
        <taxon>Actinopterygii</taxon>
        <taxon>Polypteriformes</taxon>
        <taxon>Polypteridae</taxon>
        <taxon>Polypterus</taxon>
    </lineage>
</organism>
<evidence type="ECO:0000256" key="16">
    <source>
        <dbReference type="PROSITE-ProRule" id="PRU00023"/>
    </source>
</evidence>
<evidence type="ECO:0000256" key="6">
    <source>
        <dbReference type="ARBA" id="ARBA00022614"/>
    </source>
</evidence>
<keyword evidence="11 16" id="KW-0040">ANK repeat</keyword>
<comment type="subcellular location">
    <subcellularLocation>
        <location evidence="2">Chromosome</location>
    </subcellularLocation>
    <subcellularLocation>
        <location evidence="1">Nucleus</location>
    </subcellularLocation>
</comment>
<keyword evidence="10" id="KW-0156">Chromatin regulator</keyword>
<dbReference type="GO" id="GO:0000724">
    <property type="term" value="P:double-strand break repair via homologous recombination"/>
    <property type="evidence" value="ECO:0007669"/>
    <property type="project" value="TreeGrafter"/>
</dbReference>
<dbReference type="Gene3D" id="3.80.10.10">
    <property type="entry name" value="Ribonuclease Inhibitor"/>
    <property type="match status" value="2"/>
</dbReference>
<gene>
    <name evidence="18" type="primary">Tonsl</name>
    <name evidence="18" type="ORF">GTO96_0009684</name>
</gene>
<evidence type="ECO:0000256" key="5">
    <source>
        <dbReference type="ARBA" id="ARBA00022454"/>
    </source>
</evidence>
<dbReference type="SUPFAM" id="SSF52047">
    <property type="entry name" value="RNI-like"/>
    <property type="match status" value="1"/>
</dbReference>
<evidence type="ECO:0000256" key="17">
    <source>
        <dbReference type="SAM" id="MobiDB-lite"/>
    </source>
</evidence>
<dbReference type="SUPFAM" id="SSF48452">
    <property type="entry name" value="TPR-like"/>
    <property type="match status" value="2"/>
</dbReference>
<feature type="non-terminal residue" evidence="18">
    <location>
        <position position="1"/>
    </location>
</feature>
<keyword evidence="6" id="KW-0433">Leucine-rich repeat</keyword>
<dbReference type="InterPro" id="IPR002110">
    <property type="entry name" value="Ankyrin_rpt"/>
</dbReference>
<dbReference type="GO" id="GO:0031297">
    <property type="term" value="P:replication fork processing"/>
    <property type="evidence" value="ECO:0007669"/>
    <property type="project" value="TreeGrafter"/>
</dbReference>
<keyword evidence="19" id="KW-1185">Reference proteome</keyword>
<proteinExistence type="inferred from homology"/>
<dbReference type="PROSITE" id="PS50088">
    <property type="entry name" value="ANK_REPEAT"/>
    <property type="match status" value="3"/>
</dbReference>
<feature type="compositionally biased region" description="Basic and acidic residues" evidence="17">
    <location>
        <begin position="872"/>
        <end position="884"/>
    </location>
</feature>
<feature type="region of interest" description="Disordered" evidence="17">
    <location>
        <begin position="702"/>
        <end position="747"/>
    </location>
</feature>
<feature type="region of interest" description="Disordered" evidence="17">
    <location>
        <begin position="673"/>
        <end position="692"/>
    </location>
</feature>
<keyword evidence="7" id="KW-0677">Repeat</keyword>
<dbReference type="Gene3D" id="1.25.40.20">
    <property type="entry name" value="Ankyrin repeat-containing domain"/>
    <property type="match status" value="1"/>
</dbReference>
<evidence type="ECO:0000256" key="14">
    <source>
        <dbReference type="ARBA" id="ARBA00030801"/>
    </source>
</evidence>
<evidence type="ECO:0000313" key="19">
    <source>
        <dbReference type="Proteomes" id="UP000886611"/>
    </source>
</evidence>
<keyword evidence="12" id="KW-0234">DNA repair</keyword>
<dbReference type="Pfam" id="PF13516">
    <property type="entry name" value="LRR_6"/>
    <property type="match status" value="2"/>
</dbReference>
<dbReference type="Proteomes" id="UP000886611">
    <property type="component" value="Unassembled WGS sequence"/>
</dbReference>
<dbReference type="SMART" id="SM00368">
    <property type="entry name" value="LRR_RI"/>
    <property type="match status" value="6"/>
</dbReference>
<dbReference type="PANTHER" id="PTHR46358:SF1">
    <property type="entry name" value="TONSOKU-LIKE PROTEIN"/>
    <property type="match status" value="1"/>
</dbReference>
<dbReference type="EMBL" id="JAATIS010002524">
    <property type="protein sequence ID" value="KAG2465283.1"/>
    <property type="molecule type" value="Genomic_DNA"/>
</dbReference>
<feature type="compositionally biased region" description="Basic and acidic residues" evidence="17">
    <location>
        <begin position="435"/>
        <end position="444"/>
    </location>
</feature>
<dbReference type="InterPro" id="IPR036770">
    <property type="entry name" value="Ankyrin_rpt-contain_sf"/>
</dbReference>
<evidence type="ECO:0000256" key="15">
    <source>
        <dbReference type="ARBA" id="ARBA00033240"/>
    </source>
</evidence>
<evidence type="ECO:0000256" key="8">
    <source>
        <dbReference type="ARBA" id="ARBA00022763"/>
    </source>
</evidence>
<accession>A0A8X8BP60</accession>
<dbReference type="PRINTS" id="PR01415">
    <property type="entry name" value="ANKYRIN"/>
</dbReference>
<dbReference type="Pfam" id="PF12796">
    <property type="entry name" value="Ank_2"/>
    <property type="match status" value="1"/>
</dbReference>
<evidence type="ECO:0000256" key="9">
    <source>
        <dbReference type="ARBA" id="ARBA00022803"/>
    </source>
</evidence>
<dbReference type="InterPro" id="IPR032675">
    <property type="entry name" value="LRR_dom_sf"/>
</dbReference>
<evidence type="ECO:0000313" key="18">
    <source>
        <dbReference type="EMBL" id="KAG2465283.1"/>
    </source>
</evidence>
<evidence type="ECO:0000256" key="12">
    <source>
        <dbReference type="ARBA" id="ARBA00023204"/>
    </source>
</evidence>
<feature type="region of interest" description="Disordered" evidence="17">
    <location>
        <begin position="435"/>
        <end position="496"/>
    </location>
</feature>
<reference evidence="18 19" key="1">
    <citation type="journal article" date="2021" name="Cell">
        <title>Tracing the genetic footprints of vertebrate landing in non-teleost ray-finned fishes.</title>
        <authorList>
            <person name="Bi X."/>
            <person name="Wang K."/>
            <person name="Yang L."/>
            <person name="Pan H."/>
            <person name="Jiang H."/>
            <person name="Wei Q."/>
            <person name="Fang M."/>
            <person name="Yu H."/>
            <person name="Zhu C."/>
            <person name="Cai Y."/>
            <person name="He Y."/>
            <person name="Gan X."/>
            <person name="Zeng H."/>
            <person name="Yu D."/>
            <person name="Zhu Y."/>
            <person name="Jiang H."/>
            <person name="Qiu Q."/>
            <person name="Yang H."/>
            <person name="Zhang Y.E."/>
            <person name="Wang W."/>
            <person name="Zhu M."/>
            <person name="He S."/>
            <person name="Zhang G."/>
        </authorList>
    </citation>
    <scope>NUCLEOTIDE SEQUENCE [LARGE SCALE GENOMIC DNA]</scope>
    <source>
        <strain evidence="18">Bchr_013</strain>
    </source>
</reference>
<dbReference type="Pfam" id="PF13424">
    <property type="entry name" value="TPR_12"/>
    <property type="match status" value="1"/>
</dbReference>
<evidence type="ECO:0000256" key="11">
    <source>
        <dbReference type="ARBA" id="ARBA00023043"/>
    </source>
</evidence>
<feature type="compositionally biased region" description="Polar residues" evidence="17">
    <location>
        <begin position="702"/>
        <end position="742"/>
    </location>
</feature>
<feature type="region of interest" description="Disordered" evidence="17">
    <location>
        <begin position="1479"/>
        <end position="1568"/>
    </location>
</feature>
<keyword evidence="8" id="KW-0227">DNA damage</keyword>
<keyword evidence="5" id="KW-0158">Chromosome</keyword>
<feature type="region of interest" description="Disordered" evidence="17">
    <location>
        <begin position="859"/>
        <end position="921"/>
    </location>
</feature>
<evidence type="ECO:0000256" key="10">
    <source>
        <dbReference type="ARBA" id="ARBA00022853"/>
    </source>
</evidence>
<evidence type="ECO:0000256" key="1">
    <source>
        <dbReference type="ARBA" id="ARBA00004123"/>
    </source>
</evidence>
<dbReference type="SUPFAM" id="SSF48403">
    <property type="entry name" value="Ankyrin repeat"/>
    <property type="match status" value="1"/>
</dbReference>
<comment type="similarity">
    <text evidence="3">Belongs to the Tonsoku family.</text>
</comment>
<evidence type="ECO:0000256" key="2">
    <source>
        <dbReference type="ARBA" id="ARBA00004286"/>
    </source>
</evidence>
<dbReference type="SMART" id="SM00028">
    <property type="entry name" value="TPR"/>
    <property type="match status" value="4"/>
</dbReference>
<dbReference type="SMART" id="SM00248">
    <property type="entry name" value="ANK"/>
    <property type="match status" value="3"/>
</dbReference>
<dbReference type="Pfam" id="PF13181">
    <property type="entry name" value="TPR_8"/>
    <property type="match status" value="1"/>
</dbReference>